<accession>A0A5A7SLB1</accession>
<dbReference type="Proteomes" id="UP000321393">
    <property type="component" value="Unassembled WGS sequence"/>
</dbReference>
<reference evidence="3 4" key="1">
    <citation type="submission" date="2019-08" db="EMBL/GenBank/DDBJ databases">
        <title>Draft genome sequences of two oriental melons (Cucumis melo L. var makuwa).</title>
        <authorList>
            <person name="Kwon S.-Y."/>
        </authorList>
    </citation>
    <scope>NUCLEOTIDE SEQUENCE [LARGE SCALE GENOMIC DNA]</scope>
    <source>
        <strain evidence="4">cv. Chang Bougi</strain>
        <strain evidence="3">cv. SW 3</strain>
        <tissue evidence="1">Leaf</tissue>
    </source>
</reference>
<dbReference type="AlphaFoldDB" id="A0A5A7SLB1"/>
<protein>
    <submittedName>
        <fullName evidence="1">Uncharacterized protein</fullName>
    </submittedName>
</protein>
<gene>
    <name evidence="2" type="ORF">E5676_scaffold68G00210</name>
    <name evidence="1" type="ORF">E6C27_scaffold417G00490</name>
</gene>
<evidence type="ECO:0000313" key="4">
    <source>
        <dbReference type="Proteomes" id="UP000321947"/>
    </source>
</evidence>
<dbReference type="EMBL" id="SSTE01023130">
    <property type="protein sequence ID" value="KAA0025453.1"/>
    <property type="molecule type" value="Genomic_DNA"/>
</dbReference>
<proteinExistence type="predicted"/>
<evidence type="ECO:0000313" key="2">
    <source>
        <dbReference type="EMBL" id="TYK04728.1"/>
    </source>
</evidence>
<comment type="caution">
    <text evidence="1">The sequence shown here is derived from an EMBL/GenBank/DDBJ whole genome shotgun (WGS) entry which is preliminary data.</text>
</comment>
<evidence type="ECO:0000313" key="3">
    <source>
        <dbReference type="Proteomes" id="UP000321393"/>
    </source>
</evidence>
<sequence>MIEDECKVKMAGDAMKVSDRSRKLLMSMKRTQNYLYKTTLKTFKLKGEKKLAVGVPPVTQSNKLCEAFMITRQARAIFPALIKL</sequence>
<name>A0A5A7SLB1_CUCMM</name>
<dbReference type="EMBL" id="SSTD01014035">
    <property type="protein sequence ID" value="TYK04728.1"/>
    <property type="molecule type" value="Genomic_DNA"/>
</dbReference>
<evidence type="ECO:0000313" key="1">
    <source>
        <dbReference type="EMBL" id="KAA0025453.1"/>
    </source>
</evidence>
<dbReference type="Proteomes" id="UP000321947">
    <property type="component" value="Unassembled WGS sequence"/>
</dbReference>
<organism evidence="1 3">
    <name type="scientific">Cucumis melo var. makuwa</name>
    <name type="common">Oriental melon</name>
    <dbReference type="NCBI Taxonomy" id="1194695"/>
    <lineage>
        <taxon>Eukaryota</taxon>
        <taxon>Viridiplantae</taxon>
        <taxon>Streptophyta</taxon>
        <taxon>Embryophyta</taxon>
        <taxon>Tracheophyta</taxon>
        <taxon>Spermatophyta</taxon>
        <taxon>Magnoliopsida</taxon>
        <taxon>eudicotyledons</taxon>
        <taxon>Gunneridae</taxon>
        <taxon>Pentapetalae</taxon>
        <taxon>rosids</taxon>
        <taxon>fabids</taxon>
        <taxon>Cucurbitales</taxon>
        <taxon>Cucurbitaceae</taxon>
        <taxon>Benincaseae</taxon>
        <taxon>Cucumis</taxon>
    </lineage>
</organism>